<name>A0A1I1YMW7_9BACT</name>
<dbReference type="EMBL" id="FONA01000008">
    <property type="protein sequence ID" value="SFE19493.1"/>
    <property type="molecule type" value="Genomic_DNA"/>
</dbReference>
<evidence type="ECO:0000256" key="2">
    <source>
        <dbReference type="ARBA" id="ARBA00022519"/>
    </source>
</evidence>
<protein>
    <submittedName>
        <fullName evidence="6">LPS export ABC transporter protein LptC</fullName>
    </submittedName>
</protein>
<keyword evidence="3" id="KW-0812">Transmembrane</keyword>
<dbReference type="NCBIfam" id="TIGR04409">
    <property type="entry name" value="LptC_YrbK"/>
    <property type="match status" value="1"/>
</dbReference>
<dbReference type="Pfam" id="PF06835">
    <property type="entry name" value="LptC"/>
    <property type="match status" value="1"/>
</dbReference>
<evidence type="ECO:0000256" key="4">
    <source>
        <dbReference type="ARBA" id="ARBA00022989"/>
    </source>
</evidence>
<dbReference type="Gene3D" id="2.60.450.10">
    <property type="entry name" value="Lipopolysaccharide (LPS) transport protein A like domain"/>
    <property type="match status" value="1"/>
</dbReference>
<evidence type="ECO:0000256" key="3">
    <source>
        <dbReference type="ARBA" id="ARBA00022692"/>
    </source>
</evidence>
<proteinExistence type="predicted"/>
<sequence>MKVIFFEKYISITAGKFLLLLAVIAFISSCRSNTPEEIKAVVDEGNFPSLSVNELESVITDSGRIAYRFRTPEMNQYKNRVKPYTEFPKGLHLIVYNKDEEIDAQVKSNYAIYYEKEKLWELKNNVEAVNFKNEVINTEQLFWDTEKHIIYSDEFIKITTETEILTGYGFESDEKLENYTIKNISGILAVEEEEGNEPE</sequence>
<reference evidence="6 7" key="1">
    <citation type="submission" date="2016-10" db="EMBL/GenBank/DDBJ databases">
        <authorList>
            <person name="de Groot N.N."/>
        </authorList>
    </citation>
    <scope>NUCLEOTIDE SEQUENCE [LARGE SCALE GENOMIC DNA]</scope>
    <source>
        <strain evidence="6 7">DSM 19012</strain>
    </source>
</reference>
<dbReference type="AlphaFoldDB" id="A0A1I1YMW7"/>
<dbReference type="STRING" id="385682.SAMN05444380_10817"/>
<dbReference type="RefSeq" id="WP_010528341.1">
    <property type="nucleotide sequence ID" value="NZ_AFSL01000082.1"/>
</dbReference>
<keyword evidence="5" id="KW-0472">Membrane</keyword>
<dbReference type="InterPro" id="IPR026265">
    <property type="entry name" value="LptC"/>
</dbReference>
<keyword evidence="1" id="KW-1003">Cell membrane</keyword>
<dbReference type="Proteomes" id="UP000181976">
    <property type="component" value="Unassembled WGS sequence"/>
</dbReference>
<evidence type="ECO:0000256" key="5">
    <source>
        <dbReference type="ARBA" id="ARBA00023136"/>
    </source>
</evidence>
<gene>
    <name evidence="6" type="ORF">SAMN05444380_10817</name>
</gene>
<dbReference type="GO" id="GO:0017089">
    <property type="term" value="F:glycolipid transfer activity"/>
    <property type="evidence" value="ECO:0007669"/>
    <property type="project" value="TreeGrafter"/>
</dbReference>
<dbReference type="InterPro" id="IPR052363">
    <property type="entry name" value="LPS_export_LptC"/>
</dbReference>
<dbReference type="GO" id="GO:0015221">
    <property type="term" value="F:lipopolysaccharide transmembrane transporter activity"/>
    <property type="evidence" value="ECO:0007669"/>
    <property type="project" value="InterPro"/>
</dbReference>
<organism evidence="6 7">
    <name type="scientific">Thermophagus xiamenensis</name>
    <dbReference type="NCBI Taxonomy" id="385682"/>
    <lineage>
        <taxon>Bacteria</taxon>
        <taxon>Pseudomonadati</taxon>
        <taxon>Bacteroidota</taxon>
        <taxon>Bacteroidia</taxon>
        <taxon>Marinilabiliales</taxon>
        <taxon>Marinilabiliaceae</taxon>
        <taxon>Thermophagus</taxon>
    </lineage>
</organism>
<dbReference type="OrthoDB" id="9812080at2"/>
<dbReference type="eggNOG" id="COG3117">
    <property type="taxonomic scope" value="Bacteria"/>
</dbReference>
<dbReference type="GO" id="GO:0005886">
    <property type="term" value="C:plasma membrane"/>
    <property type="evidence" value="ECO:0007669"/>
    <property type="project" value="InterPro"/>
</dbReference>
<evidence type="ECO:0000256" key="1">
    <source>
        <dbReference type="ARBA" id="ARBA00022475"/>
    </source>
</evidence>
<accession>A0A1I1YMW7</accession>
<dbReference type="PANTHER" id="PTHR37481">
    <property type="entry name" value="LIPOPOLYSACCHARIDE EXPORT SYSTEM PROTEIN LPTC"/>
    <property type="match status" value="1"/>
</dbReference>
<dbReference type="GO" id="GO:0030288">
    <property type="term" value="C:outer membrane-bounded periplasmic space"/>
    <property type="evidence" value="ECO:0007669"/>
    <property type="project" value="TreeGrafter"/>
</dbReference>
<dbReference type="PROSITE" id="PS51257">
    <property type="entry name" value="PROKAR_LIPOPROTEIN"/>
    <property type="match status" value="1"/>
</dbReference>
<evidence type="ECO:0000313" key="7">
    <source>
        <dbReference type="Proteomes" id="UP000181976"/>
    </source>
</evidence>
<keyword evidence="2" id="KW-0997">Cell inner membrane</keyword>
<dbReference type="InParanoid" id="A0A1I1YMW7"/>
<keyword evidence="4" id="KW-1133">Transmembrane helix</keyword>
<keyword evidence="7" id="KW-1185">Reference proteome</keyword>
<dbReference type="PANTHER" id="PTHR37481:SF1">
    <property type="entry name" value="LIPOPOLYSACCHARIDE EXPORT SYSTEM PROTEIN LPTC"/>
    <property type="match status" value="1"/>
</dbReference>
<dbReference type="InterPro" id="IPR010664">
    <property type="entry name" value="LipoPS_assembly_LptC-rel"/>
</dbReference>
<evidence type="ECO:0000313" key="6">
    <source>
        <dbReference type="EMBL" id="SFE19493.1"/>
    </source>
</evidence>